<dbReference type="Pfam" id="PF03737">
    <property type="entry name" value="RraA-like"/>
    <property type="match status" value="1"/>
</dbReference>
<dbReference type="EMBL" id="CH408029">
    <property type="protein sequence ID" value="EAQ93109.1"/>
    <property type="molecule type" value="Genomic_DNA"/>
</dbReference>
<dbReference type="InterPro" id="IPR005493">
    <property type="entry name" value="RraA/RraA-like"/>
</dbReference>
<dbReference type="GeneID" id="4386452"/>
<keyword evidence="1" id="KW-0460">Magnesium</keyword>
<protein>
    <submittedName>
        <fullName evidence="2">Uncharacterized protein</fullName>
    </submittedName>
</protein>
<dbReference type="HOGENOM" id="CLU_135122_0_0_1"/>
<dbReference type="OMA" id="KIEGHWI"/>
<feature type="binding site" evidence="1">
    <location>
        <begin position="103"/>
        <end position="106"/>
    </location>
    <ligand>
        <name>substrate</name>
    </ligand>
</feature>
<dbReference type="GO" id="GO:0046872">
    <property type="term" value="F:metal ion binding"/>
    <property type="evidence" value="ECO:0007669"/>
    <property type="project" value="UniProtKB-KW"/>
</dbReference>
<dbReference type="OrthoDB" id="1476984at2759"/>
<accession>Q2HEL0</accession>
<comment type="cofactor">
    <cofactor evidence="1">
        <name>Mg(2+)</name>
        <dbReference type="ChEBI" id="CHEBI:18420"/>
    </cofactor>
</comment>
<keyword evidence="1" id="KW-0479">Metal-binding</keyword>
<dbReference type="PANTHER" id="PTHR33254:SF28">
    <property type="entry name" value="4-HYDROXY-4-METHYL-2-OXOGLUTARATE ALDOLASE"/>
    <property type="match status" value="1"/>
</dbReference>
<organism evidence="2 3">
    <name type="scientific">Chaetomium globosum (strain ATCC 6205 / CBS 148.51 / DSM 1962 / NBRC 6347 / NRRL 1970)</name>
    <name type="common">Soil fungus</name>
    <dbReference type="NCBI Taxonomy" id="306901"/>
    <lineage>
        <taxon>Eukaryota</taxon>
        <taxon>Fungi</taxon>
        <taxon>Dikarya</taxon>
        <taxon>Ascomycota</taxon>
        <taxon>Pezizomycotina</taxon>
        <taxon>Sordariomycetes</taxon>
        <taxon>Sordariomycetidae</taxon>
        <taxon>Sordariales</taxon>
        <taxon>Chaetomiaceae</taxon>
        <taxon>Chaetomium</taxon>
    </lineage>
</organism>
<dbReference type="GO" id="GO:0047443">
    <property type="term" value="F:4-hydroxy-4-methyl-2-oxoglutarate aldolase activity"/>
    <property type="evidence" value="ECO:0007669"/>
    <property type="project" value="TreeGrafter"/>
</dbReference>
<dbReference type="PANTHER" id="PTHR33254">
    <property type="entry name" value="4-HYDROXY-4-METHYL-2-OXOGLUTARATE ALDOLASE 3-RELATED"/>
    <property type="match status" value="1"/>
</dbReference>
<evidence type="ECO:0000313" key="2">
    <source>
        <dbReference type="EMBL" id="EAQ93109.1"/>
    </source>
</evidence>
<dbReference type="FunCoup" id="Q2HEL0">
    <property type="interactions" value="10"/>
</dbReference>
<dbReference type="RefSeq" id="XP_001220565.1">
    <property type="nucleotide sequence ID" value="XM_001220564.1"/>
</dbReference>
<keyword evidence="3" id="KW-1185">Reference proteome</keyword>
<dbReference type="Proteomes" id="UP000001056">
    <property type="component" value="Unassembled WGS sequence"/>
</dbReference>
<dbReference type="InterPro" id="IPR036704">
    <property type="entry name" value="RraA/RraA-like_sf"/>
</dbReference>
<feature type="binding site" evidence="1">
    <location>
        <position position="126"/>
    </location>
    <ligand>
        <name>Mg(2+)</name>
        <dbReference type="ChEBI" id="CHEBI:18420"/>
    </ligand>
</feature>
<reference evidence="3" key="1">
    <citation type="journal article" date="2015" name="Genome Announc.">
        <title>Draft genome sequence of the cellulolytic fungus Chaetomium globosum.</title>
        <authorList>
            <person name="Cuomo C.A."/>
            <person name="Untereiner W.A."/>
            <person name="Ma L.-J."/>
            <person name="Grabherr M."/>
            <person name="Birren B.W."/>
        </authorList>
    </citation>
    <scope>NUCLEOTIDE SEQUENCE [LARGE SCALE GENOMIC DNA]</scope>
    <source>
        <strain evidence="3">ATCC 6205 / CBS 148.51 / DSM 1962 / NBRC 6347 / NRRL 1970</strain>
    </source>
</reference>
<evidence type="ECO:0000313" key="3">
    <source>
        <dbReference type="Proteomes" id="UP000001056"/>
    </source>
</evidence>
<gene>
    <name evidence="2" type="ORF">CHGG_01344</name>
</gene>
<feature type="binding site" evidence="1">
    <location>
        <position position="125"/>
    </location>
    <ligand>
        <name>substrate</name>
    </ligand>
</feature>
<dbReference type="Gene3D" id="3.50.30.40">
    <property type="entry name" value="Ribonuclease E inhibitor RraA/RraA-like"/>
    <property type="match status" value="1"/>
</dbReference>
<sequence length="148" mass="16037">MATNVSAVEDPVVKQLQEYTTCDVSDALVKLKIHNGGFLPGITMWSPQRQDGLTKIVGPVYTVQYAPLDDERPKWPSHYIDSIPAGAVVFVTSNPGTSNALYGGLMSTRAKASGAVGSVIDGRFRDLQEQKDLNYPVRGYLPRGSNPV</sequence>
<proteinExistence type="predicted"/>
<dbReference type="CDD" id="cd16841">
    <property type="entry name" value="RraA_family"/>
    <property type="match status" value="1"/>
</dbReference>
<name>Q2HEL0_CHAGB</name>
<dbReference type="STRING" id="306901.Q2HEL0"/>
<evidence type="ECO:0000256" key="1">
    <source>
        <dbReference type="PIRSR" id="PIRSR605493-1"/>
    </source>
</evidence>
<dbReference type="GO" id="GO:0008948">
    <property type="term" value="F:oxaloacetate decarboxylase activity"/>
    <property type="evidence" value="ECO:0007669"/>
    <property type="project" value="TreeGrafter"/>
</dbReference>
<dbReference type="InParanoid" id="Q2HEL0"/>
<dbReference type="eggNOG" id="ENOG502RZ5Y">
    <property type="taxonomic scope" value="Eukaryota"/>
</dbReference>
<dbReference type="AlphaFoldDB" id="Q2HEL0"/>
<dbReference type="SUPFAM" id="SSF89562">
    <property type="entry name" value="RraA-like"/>
    <property type="match status" value="1"/>
</dbReference>
<dbReference type="VEuPathDB" id="FungiDB:CHGG_01344"/>